<dbReference type="InterPro" id="IPR043129">
    <property type="entry name" value="ATPase_NBD"/>
</dbReference>
<accession>A0A1I5FPZ2</accession>
<evidence type="ECO:0000313" key="2">
    <source>
        <dbReference type="EMBL" id="SFO25858.1"/>
    </source>
</evidence>
<gene>
    <name evidence="2" type="ORF">SAMN04489757_11553</name>
</gene>
<dbReference type="Proteomes" id="UP000198806">
    <property type="component" value="Unassembled WGS sequence"/>
</dbReference>
<dbReference type="AlphaFoldDB" id="A0A1I5FPZ2"/>
<dbReference type="GO" id="GO:0016301">
    <property type="term" value="F:kinase activity"/>
    <property type="evidence" value="ECO:0007669"/>
    <property type="project" value="UniProtKB-KW"/>
</dbReference>
<dbReference type="InterPro" id="IPR000600">
    <property type="entry name" value="ROK"/>
</dbReference>
<comment type="similarity">
    <text evidence="1">Belongs to the ROK (NagC/XylR) family.</text>
</comment>
<keyword evidence="3" id="KW-1185">Reference proteome</keyword>
<proteinExistence type="inferred from homology"/>
<dbReference type="Pfam" id="PF00480">
    <property type="entry name" value="ROK"/>
    <property type="match status" value="1"/>
</dbReference>
<keyword evidence="2" id="KW-0808">Transferase</keyword>
<sequence length="293" mass="33069">MKKYLTMDIGGTFIKYSLMDRNFNEENPESIPTEKNPEKFLKQLYGIVDEVKEQIHGIAISMGGFINPETCENTDFSVGQNFREYNLKETLGRYSGYPVSVENDSNCAALAEMYLGGGKDCKDVCMITLGTGIGGAIIQNRQLFRGRNYKAGEFGLSYIGREKKDNTYTYHAPKATSGLAKKVSEALGQKVDGVYIFRNLGQPEVYRIYEEWLENLAMMVGNIAVSFDPEKILIGGGISAQDKFICDLRERVYDIYQNLEPYTKIEACHMGNNAGKIGALIEYFNRYKDREVK</sequence>
<name>A0A1I5FPZ2_9FIRM</name>
<keyword evidence="2" id="KW-0418">Kinase</keyword>
<evidence type="ECO:0000256" key="1">
    <source>
        <dbReference type="ARBA" id="ARBA00006479"/>
    </source>
</evidence>
<dbReference type="PANTHER" id="PTHR18964:SF149">
    <property type="entry name" value="BIFUNCTIONAL UDP-N-ACETYLGLUCOSAMINE 2-EPIMERASE_N-ACETYLMANNOSAMINE KINASE"/>
    <property type="match status" value="1"/>
</dbReference>
<dbReference type="SUPFAM" id="SSF53067">
    <property type="entry name" value="Actin-like ATPase domain"/>
    <property type="match status" value="1"/>
</dbReference>
<dbReference type="CDD" id="cd24068">
    <property type="entry name" value="ASKHA_NBD_ROK_FnNanK-like"/>
    <property type="match status" value="1"/>
</dbReference>
<protein>
    <submittedName>
        <fullName evidence="2">Sugar kinase of the NBD/HSP70 family, may contain an N-terminal HTH domain</fullName>
    </submittedName>
</protein>
<dbReference type="STRING" id="1527.SAMN04489757_11553"/>
<organism evidence="2 3">
    <name type="scientific">Anaerocolumna aminovalerica</name>
    <dbReference type="NCBI Taxonomy" id="1527"/>
    <lineage>
        <taxon>Bacteria</taxon>
        <taxon>Bacillati</taxon>
        <taxon>Bacillota</taxon>
        <taxon>Clostridia</taxon>
        <taxon>Lachnospirales</taxon>
        <taxon>Lachnospiraceae</taxon>
        <taxon>Anaerocolumna</taxon>
    </lineage>
</organism>
<reference evidence="2 3" key="1">
    <citation type="submission" date="2016-10" db="EMBL/GenBank/DDBJ databases">
        <authorList>
            <person name="de Groot N.N."/>
        </authorList>
    </citation>
    <scope>NUCLEOTIDE SEQUENCE [LARGE SCALE GENOMIC DNA]</scope>
    <source>
        <strain evidence="2 3">DSM 1283</strain>
    </source>
</reference>
<dbReference type="RefSeq" id="WP_170847953.1">
    <property type="nucleotide sequence ID" value="NZ_BAABFM010000024.1"/>
</dbReference>
<evidence type="ECO:0000313" key="3">
    <source>
        <dbReference type="Proteomes" id="UP000198806"/>
    </source>
</evidence>
<dbReference type="Gene3D" id="3.30.420.40">
    <property type="match status" value="2"/>
</dbReference>
<dbReference type="EMBL" id="FOWD01000015">
    <property type="protein sequence ID" value="SFO25858.1"/>
    <property type="molecule type" value="Genomic_DNA"/>
</dbReference>
<dbReference type="PANTHER" id="PTHR18964">
    <property type="entry name" value="ROK (REPRESSOR, ORF, KINASE) FAMILY"/>
    <property type="match status" value="1"/>
</dbReference>